<gene>
    <name evidence="1" type="ORF">NCTC10865_00307</name>
</gene>
<name>A0A376RB19_ECOLX</name>
<protein>
    <submittedName>
        <fullName evidence="1">Transposase subunit</fullName>
    </submittedName>
</protein>
<evidence type="ECO:0000313" key="1">
    <source>
        <dbReference type="EMBL" id="STI15106.1"/>
    </source>
</evidence>
<dbReference type="Proteomes" id="UP000254159">
    <property type="component" value="Unassembled WGS sequence"/>
</dbReference>
<dbReference type="EMBL" id="UGCD01000002">
    <property type="protein sequence ID" value="STI15106.1"/>
    <property type="molecule type" value="Genomic_DNA"/>
</dbReference>
<organism evidence="1 2">
    <name type="scientific">Escherichia coli</name>
    <dbReference type="NCBI Taxonomy" id="562"/>
    <lineage>
        <taxon>Bacteria</taxon>
        <taxon>Pseudomonadati</taxon>
        <taxon>Pseudomonadota</taxon>
        <taxon>Gammaproteobacteria</taxon>
        <taxon>Enterobacterales</taxon>
        <taxon>Enterobacteriaceae</taxon>
        <taxon>Escherichia</taxon>
    </lineage>
</organism>
<evidence type="ECO:0000313" key="2">
    <source>
        <dbReference type="Proteomes" id="UP000254159"/>
    </source>
</evidence>
<reference evidence="1 2" key="1">
    <citation type="submission" date="2018-06" db="EMBL/GenBank/DDBJ databases">
        <authorList>
            <consortium name="Pathogen Informatics"/>
            <person name="Doyle S."/>
        </authorList>
    </citation>
    <scope>NUCLEOTIDE SEQUENCE [LARGE SCALE GENOMIC DNA]</scope>
    <source>
        <strain evidence="1 2">NCTC10865</strain>
    </source>
</reference>
<accession>A0A376RB19</accession>
<dbReference type="PANTHER" id="PTHR33795">
    <property type="entry name" value="INSERTION ELEMENT IS150 PROTEIN INSJ"/>
    <property type="match status" value="1"/>
</dbReference>
<sequence length="94" mass="10620">MSLNQAAAHFMLAGSGSVARWLKVYEERGEAGLRALKIGTKRNIAISVDPEKAASALELSKDRRIEDLERQVRFLETRLMYLKKLKALVHPTKK</sequence>
<proteinExistence type="predicted"/>
<dbReference type="InterPro" id="IPR052057">
    <property type="entry name" value="IS150/IS1296_orfA-like"/>
</dbReference>
<dbReference type="PANTHER" id="PTHR33795:SF1">
    <property type="entry name" value="INSERTION ELEMENT IS150 PROTEIN INSJ"/>
    <property type="match status" value="1"/>
</dbReference>
<dbReference type="AlphaFoldDB" id="A0A376RB19"/>